<sequence length="569" mass="64481">MEESGVLRSEQEISLIDILWRQDIDLGVEREAFDVHFQERELDAQRARVQEEERKKRESELEERVMLALRKMDKETGEILPQNVQGDDSTSFNPGFELMTEAFLSGQGSPITQNPLLSALLLSEKPPPDKEKASIELLALPDLQHYLDALEAHVPESQPELLEKIMDNSYGHQLHEPPEDNTVLETVSGPHVLAHIHSGCAEIMETPEYAVSHSGKTTQPLPQIIPEAPEIEQPFLDTEDFTESFLDTIMSTNPPENLNQRSFQLSSDLNTQEELFPELENIIEPEHSLCQHVSVQKDSSGSTCDMTLFSLESFSEPIDLDPSLYADDAFITVQPEAEEVRRSQSDQIELFDLSVLSDVVDLQPSETSSQHLTQVGTLLHTDSLSVHSEDLFETEATTSSLCEITTSSQSPQGHRSWSVCRDEERARTLLLPLSVDDIITMSVDAFNEAISTYELNEGQLSLMRDIRRRGKNKMAAQSCRKRKLDSLVDLEAEVEELREERERVMLEKESNAKALRETRGKLSKLYSEVFSQLRDEHGNPYSTKEYTLQYSTDGRFFILPRSPHASKHT</sequence>
<dbReference type="InterPro" id="IPR047167">
    <property type="entry name" value="NFE2-like"/>
</dbReference>
<dbReference type="GeneTree" id="ENSGT00950000182892"/>
<keyword evidence="2" id="KW-0805">Transcription regulation</keyword>
<evidence type="ECO:0000256" key="1">
    <source>
        <dbReference type="ARBA" id="ARBA00008157"/>
    </source>
</evidence>
<dbReference type="AlphaFoldDB" id="A0A3B1JCN8"/>
<dbReference type="Proteomes" id="UP000018467">
    <property type="component" value="Unassembled WGS sequence"/>
</dbReference>
<dbReference type="InterPro" id="IPR004826">
    <property type="entry name" value="bZIP_Maf"/>
</dbReference>
<dbReference type="Bgee" id="ENSAMXG00000035783">
    <property type="expression patterns" value="Expressed in intestine and 9 other cell types or tissues"/>
</dbReference>
<evidence type="ECO:0000256" key="5">
    <source>
        <dbReference type="ARBA" id="ARBA00023163"/>
    </source>
</evidence>
<evidence type="ECO:0000256" key="4">
    <source>
        <dbReference type="ARBA" id="ARBA00023159"/>
    </source>
</evidence>
<dbReference type="PROSITE" id="PS50217">
    <property type="entry name" value="BZIP"/>
    <property type="match status" value="1"/>
</dbReference>
<evidence type="ECO:0000256" key="2">
    <source>
        <dbReference type="ARBA" id="ARBA00023015"/>
    </source>
</evidence>
<keyword evidence="7" id="KW-0175">Coiled coil</keyword>
<dbReference type="GO" id="GO:0000978">
    <property type="term" value="F:RNA polymerase II cis-regulatory region sequence-specific DNA binding"/>
    <property type="evidence" value="ECO:0007669"/>
    <property type="project" value="InterPro"/>
</dbReference>
<evidence type="ECO:0000256" key="3">
    <source>
        <dbReference type="ARBA" id="ARBA00023125"/>
    </source>
</evidence>
<accession>A0A3B1JCN8</accession>
<dbReference type="InParanoid" id="A0A3B1JCN8"/>
<keyword evidence="3" id="KW-0238">DNA-binding</keyword>
<dbReference type="InterPro" id="IPR004827">
    <property type="entry name" value="bZIP"/>
</dbReference>
<name>A0A3B1JCN8_ASTMX</name>
<protein>
    <submittedName>
        <fullName evidence="9">Nfe2 like bZIP transcription factor 2b</fullName>
    </submittedName>
</protein>
<dbReference type="Ensembl" id="ENSAMXT00000036211.1">
    <property type="protein sequence ID" value="ENSAMXP00000039600.1"/>
    <property type="gene ID" value="ENSAMXG00000035783.1"/>
</dbReference>
<feature type="coiled-coil region" evidence="7">
    <location>
        <begin position="35"/>
        <end position="62"/>
    </location>
</feature>
<dbReference type="GO" id="GO:0000981">
    <property type="term" value="F:DNA-binding transcription factor activity, RNA polymerase II-specific"/>
    <property type="evidence" value="ECO:0007669"/>
    <property type="project" value="TreeGrafter"/>
</dbReference>
<feature type="coiled-coil region" evidence="7">
    <location>
        <begin position="480"/>
        <end position="514"/>
    </location>
</feature>
<dbReference type="PANTHER" id="PTHR24411:SF26">
    <property type="entry name" value="TRANSCRIPTION FACTOR NF-E2 45 KDA SUBUNIT"/>
    <property type="match status" value="1"/>
</dbReference>
<reference evidence="9" key="3">
    <citation type="submission" date="2025-08" db="UniProtKB">
        <authorList>
            <consortium name="Ensembl"/>
        </authorList>
    </citation>
    <scope>IDENTIFICATION</scope>
</reference>
<keyword evidence="4" id="KW-0010">Activator</keyword>
<reference evidence="9" key="4">
    <citation type="submission" date="2025-09" db="UniProtKB">
        <authorList>
            <consortium name="Ensembl"/>
        </authorList>
    </citation>
    <scope>IDENTIFICATION</scope>
</reference>
<comment type="similarity">
    <text evidence="1">Belongs to the bZIP family. CNC subfamily.</text>
</comment>
<dbReference type="SUPFAM" id="SSF47454">
    <property type="entry name" value="A DNA-binding domain in eukaryotic transcription factors"/>
    <property type="match status" value="1"/>
</dbReference>
<evidence type="ECO:0000256" key="7">
    <source>
        <dbReference type="SAM" id="Coils"/>
    </source>
</evidence>
<feature type="domain" description="BZIP" evidence="8">
    <location>
        <begin position="462"/>
        <end position="525"/>
    </location>
</feature>
<evidence type="ECO:0000256" key="6">
    <source>
        <dbReference type="ARBA" id="ARBA00023242"/>
    </source>
</evidence>
<evidence type="ECO:0000259" key="8">
    <source>
        <dbReference type="PROSITE" id="PS50217"/>
    </source>
</evidence>
<dbReference type="PANTHER" id="PTHR24411">
    <property type="entry name" value="NUCLEAR FACTOR ERYTHROID 2-RELATED FACTOR"/>
    <property type="match status" value="1"/>
</dbReference>
<dbReference type="SMART" id="SM00338">
    <property type="entry name" value="BRLZ"/>
    <property type="match status" value="1"/>
</dbReference>
<dbReference type="STRING" id="7994.ENSAMXP00000039600"/>
<organism evidence="9 10">
    <name type="scientific">Astyanax mexicanus</name>
    <name type="common">Blind cave fish</name>
    <name type="synonym">Astyanax fasciatus mexicanus</name>
    <dbReference type="NCBI Taxonomy" id="7994"/>
    <lineage>
        <taxon>Eukaryota</taxon>
        <taxon>Metazoa</taxon>
        <taxon>Chordata</taxon>
        <taxon>Craniata</taxon>
        <taxon>Vertebrata</taxon>
        <taxon>Euteleostomi</taxon>
        <taxon>Actinopterygii</taxon>
        <taxon>Neopterygii</taxon>
        <taxon>Teleostei</taxon>
        <taxon>Ostariophysi</taxon>
        <taxon>Characiformes</taxon>
        <taxon>Characoidei</taxon>
        <taxon>Acestrorhamphidae</taxon>
        <taxon>Acestrorhamphinae</taxon>
        <taxon>Astyanax</taxon>
    </lineage>
</organism>
<dbReference type="GO" id="GO:0005634">
    <property type="term" value="C:nucleus"/>
    <property type="evidence" value="ECO:0007669"/>
    <property type="project" value="TreeGrafter"/>
</dbReference>
<evidence type="ECO:0000313" key="10">
    <source>
        <dbReference type="Proteomes" id="UP000018467"/>
    </source>
</evidence>
<dbReference type="InterPro" id="IPR008917">
    <property type="entry name" value="TF_DNA-bd_sf"/>
</dbReference>
<reference evidence="10" key="1">
    <citation type="submission" date="2013-03" db="EMBL/GenBank/DDBJ databases">
        <authorList>
            <person name="Jeffery W."/>
            <person name="Warren W."/>
            <person name="Wilson R.K."/>
        </authorList>
    </citation>
    <scope>NUCLEOTIDE SEQUENCE</scope>
    <source>
        <strain evidence="10">female</strain>
    </source>
</reference>
<dbReference type="Pfam" id="PF03131">
    <property type="entry name" value="bZIP_Maf"/>
    <property type="match status" value="1"/>
</dbReference>
<keyword evidence="5" id="KW-0804">Transcription</keyword>
<keyword evidence="10" id="KW-1185">Reference proteome</keyword>
<reference evidence="10" key="2">
    <citation type="journal article" date="2014" name="Nat. Commun.">
        <title>The cavefish genome reveals candidate genes for eye loss.</title>
        <authorList>
            <person name="McGaugh S.E."/>
            <person name="Gross J.B."/>
            <person name="Aken B."/>
            <person name="Blin M."/>
            <person name="Borowsky R."/>
            <person name="Chalopin D."/>
            <person name="Hinaux H."/>
            <person name="Jeffery W.R."/>
            <person name="Keene A."/>
            <person name="Ma L."/>
            <person name="Minx P."/>
            <person name="Murphy D."/>
            <person name="O'Quin K.E."/>
            <person name="Retaux S."/>
            <person name="Rohner N."/>
            <person name="Searle S.M."/>
            <person name="Stahl B.A."/>
            <person name="Tabin C."/>
            <person name="Volff J.N."/>
            <person name="Yoshizawa M."/>
            <person name="Warren W.C."/>
        </authorList>
    </citation>
    <scope>NUCLEOTIDE SEQUENCE [LARGE SCALE GENOMIC DNA]</scope>
    <source>
        <strain evidence="10">female</strain>
    </source>
</reference>
<keyword evidence="6" id="KW-0539">Nucleus</keyword>
<evidence type="ECO:0000313" key="9">
    <source>
        <dbReference type="Ensembl" id="ENSAMXP00000039600.1"/>
    </source>
</evidence>
<proteinExistence type="inferred from homology"/>
<dbReference type="Gene3D" id="1.10.880.10">
    <property type="entry name" value="Transcription factor, Skn-1-like, DNA-binding domain"/>
    <property type="match status" value="1"/>
</dbReference>